<feature type="compositionally biased region" description="Polar residues" evidence="4">
    <location>
        <begin position="1132"/>
        <end position="1141"/>
    </location>
</feature>
<feature type="region of interest" description="Disordered" evidence="4">
    <location>
        <begin position="787"/>
        <end position="986"/>
    </location>
</feature>
<feature type="region of interest" description="Disordered" evidence="4">
    <location>
        <begin position="1196"/>
        <end position="1435"/>
    </location>
</feature>
<evidence type="ECO:0000313" key="7">
    <source>
        <dbReference type="EMBL" id="EGD79933.1"/>
    </source>
</evidence>
<dbReference type="SMART" id="SM00179">
    <property type="entry name" value="EGF_CA"/>
    <property type="match status" value="1"/>
</dbReference>
<dbReference type="PROSITE" id="PS01187">
    <property type="entry name" value="EGF_CA"/>
    <property type="match status" value="1"/>
</dbReference>
<feature type="compositionally biased region" description="Low complexity" evidence="4">
    <location>
        <begin position="1333"/>
        <end position="1343"/>
    </location>
</feature>
<dbReference type="CDD" id="cd02257">
    <property type="entry name" value="Peptidase_C19"/>
    <property type="match status" value="1"/>
</dbReference>
<dbReference type="InterPro" id="IPR018097">
    <property type="entry name" value="EGF_Ca-bd_CS"/>
</dbReference>
<feature type="compositionally biased region" description="Polar residues" evidence="4">
    <location>
        <begin position="1241"/>
        <end position="1261"/>
    </location>
</feature>
<dbReference type="GO" id="GO:0016579">
    <property type="term" value="P:protein deubiquitination"/>
    <property type="evidence" value="ECO:0007669"/>
    <property type="project" value="InterPro"/>
</dbReference>
<dbReference type="RefSeq" id="XP_004988554.1">
    <property type="nucleotide sequence ID" value="XM_004988497.1"/>
</dbReference>
<dbReference type="InParanoid" id="F2UQM8"/>
<dbReference type="PROSITE" id="PS50235">
    <property type="entry name" value="USP_3"/>
    <property type="match status" value="1"/>
</dbReference>
<feature type="compositionally biased region" description="Low complexity" evidence="4">
    <location>
        <begin position="1085"/>
        <end position="1123"/>
    </location>
</feature>
<feature type="domain" description="EGF-like" evidence="5">
    <location>
        <begin position="300"/>
        <end position="339"/>
    </location>
</feature>
<feature type="compositionally biased region" description="Low complexity" evidence="4">
    <location>
        <begin position="1423"/>
        <end position="1435"/>
    </location>
</feature>
<feature type="region of interest" description="Disordered" evidence="4">
    <location>
        <begin position="1454"/>
        <end position="1502"/>
    </location>
</feature>
<dbReference type="Pfam" id="PF00443">
    <property type="entry name" value="UCH"/>
    <property type="match status" value="2"/>
</dbReference>
<feature type="compositionally biased region" description="Low complexity" evidence="4">
    <location>
        <begin position="795"/>
        <end position="814"/>
    </location>
</feature>
<dbReference type="OrthoDB" id="292964at2759"/>
<feature type="region of interest" description="Disordered" evidence="4">
    <location>
        <begin position="734"/>
        <end position="758"/>
    </location>
</feature>
<dbReference type="SUPFAM" id="SSF54001">
    <property type="entry name" value="Cysteine proteinases"/>
    <property type="match status" value="1"/>
</dbReference>
<feature type="compositionally biased region" description="Basic and acidic residues" evidence="4">
    <location>
        <begin position="965"/>
        <end position="976"/>
    </location>
</feature>
<dbReference type="PROSITE" id="PS00972">
    <property type="entry name" value="USP_1"/>
    <property type="match status" value="1"/>
</dbReference>
<reference evidence="7" key="1">
    <citation type="submission" date="2009-08" db="EMBL/GenBank/DDBJ databases">
        <title>Annotation of Salpingoeca rosetta.</title>
        <authorList>
            <consortium name="The Broad Institute Genome Sequencing Platform"/>
            <person name="Russ C."/>
            <person name="Cuomo C."/>
            <person name="Burger G."/>
            <person name="Gray M.W."/>
            <person name="Holland P.W.H."/>
            <person name="King N."/>
            <person name="Lang F.B.F."/>
            <person name="Roger A.J."/>
            <person name="Ruiz-Trillo I."/>
            <person name="Young S.K."/>
            <person name="Zeng Q."/>
            <person name="Gargeya S."/>
            <person name="Alvarado L."/>
            <person name="Berlin A."/>
            <person name="Chapman S.B."/>
            <person name="Chen Z."/>
            <person name="Freedman E."/>
            <person name="Gellesch M."/>
            <person name="Goldberg J."/>
            <person name="Griggs A."/>
            <person name="Gujja S."/>
            <person name="Heilman E."/>
            <person name="Heiman D."/>
            <person name="Howarth C."/>
            <person name="Mehta T."/>
            <person name="Neiman D."/>
            <person name="Pearson M."/>
            <person name="Roberts A."/>
            <person name="Saif S."/>
            <person name="Shea T."/>
            <person name="Shenoy N."/>
            <person name="Sisk P."/>
            <person name="Stolte C."/>
            <person name="Sykes S."/>
            <person name="White J."/>
            <person name="Yandava C."/>
            <person name="Haas B."/>
            <person name="Nusbaum C."/>
            <person name="Birren B."/>
        </authorList>
    </citation>
    <scope>NUCLEOTIDE SEQUENCE [LARGE SCALE GENOMIC DNA]</scope>
    <source>
        <strain evidence="7">ATCC 50818</strain>
    </source>
</reference>
<feature type="compositionally biased region" description="Acidic residues" evidence="4">
    <location>
        <begin position="1201"/>
        <end position="1230"/>
    </location>
</feature>
<dbReference type="eggNOG" id="KOG1870">
    <property type="taxonomic scope" value="Eukaryota"/>
</dbReference>
<keyword evidence="1 3" id="KW-0245">EGF-like domain</keyword>
<feature type="region of interest" description="Disordered" evidence="4">
    <location>
        <begin position="1082"/>
        <end position="1143"/>
    </location>
</feature>
<name>F2UQM8_SALR5</name>
<dbReference type="Proteomes" id="UP000007799">
    <property type="component" value="Unassembled WGS sequence"/>
</dbReference>
<evidence type="ECO:0008006" key="9">
    <source>
        <dbReference type="Google" id="ProtNLM"/>
    </source>
</evidence>
<dbReference type="GO" id="GO:0004843">
    <property type="term" value="F:cysteine-type deubiquitinase activity"/>
    <property type="evidence" value="ECO:0007669"/>
    <property type="project" value="InterPro"/>
</dbReference>
<organism evidence="8">
    <name type="scientific">Salpingoeca rosetta (strain ATCC 50818 / BSB-021)</name>
    <dbReference type="NCBI Taxonomy" id="946362"/>
    <lineage>
        <taxon>Eukaryota</taxon>
        <taxon>Choanoflagellata</taxon>
        <taxon>Craspedida</taxon>
        <taxon>Salpingoecidae</taxon>
        <taxon>Salpingoeca</taxon>
    </lineage>
</organism>
<proteinExistence type="predicted"/>
<dbReference type="GO" id="GO:0005509">
    <property type="term" value="F:calcium ion binding"/>
    <property type="evidence" value="ECO:0007669"/>
    <property type="project" value="InterPro"/>
</dbReference>
<sequence>MTMMSVVGVSRSSVGAGVCVGVVVLVAVVAAVVSGDAGAGSGGIEVPELHVENGSVYLDVNADRGVWVRRFNSDGSHNQSFALTDLTPQLLSVISQQQETIQQLSSAIDQLNSTKVSFHQLEIDLDAVTTNIDFARQAAEMNAANERSTLSTAIASSTSTTVASLSTAVDMALDTKANTREVENNLGDVVEHVTNLEEAVLDLQHTTGNHTDDIEALLECMRRGLVHDDVTGRCVPAFRHDDCSAHIDPAGMSVDCTNGPIFDSVCTLVCPSGYDGGGKFRCNLTEGWEPYEEGASLCRDVDECSLTPSPCMGTCTNTIGSFECSCPGGELAPNGRDCTQTTAIPRASHWDNQVYDQNTYMNDIIVTQNGDNAGASYHGRSMGTEIIPIDQHRVLYCLSMGKSRGTDYVTLQVYGYLTGEGIISTSQIRNARIASSGGFSQHSFGKPEFVPSHAYAILGAVTTFASTRRDHYSVSIGRSFNPTYNSWDNEPFSTSTDSAAFANYVHLTHNGDASGMDDYYGMSHGSVLFPTLSGGGFKVLNNQGWNGGGTSYFTLQVNGYVPGGGYSNIKFFDPSDVKRLKFTVTNAPVKHTDITPPDTVPSTAKALITLLYTYQDRSNLEHMVHSFGRSASHRTDPWDNVVYAANTYLNDILITHEGAPSATWYYGFYHPTQVIPLKENGQFEAYLGMDKSGTQTHYITMFVHYDYKTWSATFAAVKDPETMSSSNYYDTRPSLARPINNTSSHTAAAPPTRLYPLHRNTSSHASIHNASTTRGSSSSKTRITAHSGTYLATNTSPLLRQRSSTTTRTSSPQSHVVGRASALPTGRHQLTSILPSKGAGSRPSYRVPSQASPPSTSSLSSSASRHRLASHTRNAAPPAPASTAIKGRPTSPLGRSVSRTTATATASATASTAATLATATAAGGSSNTNTTTASLPSSSSSSIHHQPSLPHHSQQQQQQQQQQQHHYDQQQHHDDGGVSAAGPGLNTAPVRGLRNIGNTCYLNSILQCLAHCQPFHAAVASAASPAKDDDACGSSMHCGRGMTKYSLGTKPTTTAITNSPARVLVKEIKGLLADMWADASRSDAHLSPSSSSSSASPQSQQSRHANAYYNYNNNSSSSSNNNSMGRRHASQRRTSSFSTAIAPTRIKSHLGRVNPEFAGFRQQDAHEALQYLINALHDDINCPSLLVPQLSAVGRCRGSDDGDGDDDVDDDGGLGSADDAEGDDDGDVFDGDSNVEHYSMTAPTPSNGEDGSRNNKTQRLALTQPLPAGNTLSRAGAQKAKRDGRPTSNTRRQAGPRFRVQRWLSGRRERHSAEPHRDPRQHQREPRHPSAPPLATMATAAAASRDDDEVDVGVSIDGDGAPTSPSPPLPPSSTSTMSASASRPRPTTRRKAASTGTGSDTKQGSISRLRAVQRLLPRRSRPTSHSTSAAHAPARTAAAAAAAGVLASGNKAGAVGGSGGGERKRQRSQSRTPSGGAGASMGITHHSTHHPHRSDGESGRRNAIMPTTQLTTLEQRRAYVKELRALMEAETRPTAKFRMCQQLADVFDRSSVYDALRGWLRVRRQCLVCNHTEVLFEHFLNLSLPIVANARAQHTYRPVSRRRVRGDDGNSGGGGVTLPPLHDRPLSYKPSTSSQPSLLDCFAAFTATEELTGDNKIRCERCRCNQPSARSFSLHRLPPILIVHLKRFEFIQHRSRKIDSPVHIPFTLDLAPFASESGEGHEYELCAATMHAGSVHGGHYTALCRHPVSKQWFNCNDASISTIDTPSPSRLQHAYLLFYHRSRSM</sequence>
<dbReference type="PROSITE" id="PS00010">
    <property type="entry name" value="ASX_HYDROXYL"/>
    <property type="match status" value="1"/>
</dbReference>
<dbReference type="Gene3D" id="2.10.25.10">
    <property type="entry name" value="Laminin"/>
    <property type="match status" value="1"/>
</dbReference>
<dbReference type="GeneID" id="16069084"/>
<evidence type="ECO:0000259" key="6">
    <source>
        <dbReference type="PROSITE" id="PS50235"/>
    </source>
</evidence>
<dbReference type="InterPro" id="IPR050185">
    <property type="entry name" value="Ub_carboxyl-term_hydrolase"/>
</dbReference>
<feature type="compositionally biased region" description="Basic and acidic residues" evidence="4">
    <location>
        <begin position="1311"/>
        <end position="1328"/>
    </location>
</feature>
<feature type="compositionally biased region" description="Low complexity" evidence="4">
    <location>
        <begin position="900"/>
        <end position="964"/>
    </location>
</feature>
<feature type="region of interest" description="Disordered" evidence="4">
    <location>
        <begin position="1598"/>
        <end position="1635"/>
    </location>
</feature>
<dbReference type="PANTHER" id="PTHR21646">
    <property type="entry name" value="UBIQUITIN CARBOXYL-TERMINAL HYDROLASE"/>
    <property type="match status" value="1"/>
</dbReference>
<evidence type="ECO:0000313" key="8">
    <source>
        <dbReference type="Proteomes" id="UP000007799"/>
    </source>
</evidence>
<feature type="compositionally biased region" description="Low complexity" evidence="4">
    <location>
        <begin position="852"/>
        <end position="863"/>
    </location>
</feature>
<gene>
    <name evidence="7" type="ORF">PTSG_10215</name>
</gene>
<keyword evidence="2" id="KW-1015">Disulfide bond</keyword>
<evidence type="ECO:0000259" key="5">
    <source>
        <dbReference type="PROSITE" id="PS50026"/>
    </source>
</evidence>
<dbReference type="SUPFAM" id="SSF57196">
    <property type="entry name" value="EGF/Laminin"/>
    <property type="match status" value="1"/>
</dbReference>
<keyword evidence="8" id="KW-1185">Reference proteome</keyword>
<dbReference type="InterPro" id="IPR028889">
    <property type="entry name" value="USP"/>
</dbReference>
<dbReference type="InterPro" id="IPR018200">
    <property type="entry name" value="USP_CS"/>
</dbReference>
<evidence type="ECO:0000256" key="1">
    <source>
        <dbReference type="ARBA" id="ARBA00022536"/>
    </source>
</evidence>
<evidence type="ECO:0000256" key="2">
    <source>
        <dbReference type="ARBA" id="ARBA00023157"/>
    </source>
</evidence>
<evidence type="ECO:0000256" key="3">
    <source>
        <dbReference type="PROSITE-ProRule" id="PRU00076"/>
    </source>
</evidence>
<dbReference type="InterPro" id="IPR001394">
    <property type="entry name" value="Peptidase_C19_UCH"/>
</dbReference>
<feature type="domain" description="USP" evidence="6">
    <location>
        <begin position="991"/>
        <end position="1782"/>
    </location>
</feature>
<feature type="compositionally biased region" description="Low complexity" evidence="4">
    <location>
        <begin position="1372"/>
        <end position="1385"/>
    </location>
</feature>
<dbReference type="Gene3D" id="3.90.70.10">
    <property type="entry name" value="Cysteine proteinases"/>
    <property type="match status" value="2"/>
</dbReference>
<dbReference type="InterPro" id="IPR038765">
    <property type="entry name" value="Papain-like_cys_pep_sf"/>
</dbReference>
<comment type="caution">
    <text evidence="3">Lacks conserved residue(s) required for the propagation of feature annotation.</text>
</comment>
<dbReference type="PROSITE" id="PS50026">
    <property type="entry name" value="EGF_3"/>
    <property type="match status" value="1"/>
</dbReference>
<dbReference type="InterPro" id="IPR049883">
    <property type="entry name" value="NOTCH1_EGF-like"/>
</dbReference>
<dbReference type="InterPro" id="IPR000742">
    <property type="entry name" value="EGF"/>
</dbReference>
<dbReference type="InterPro" id="IPR001881">
    <property type="entry name" value="EGF-like_Ca-bd_dom"/>
</dbReference>
<accession>F2UQM8</accession>
<dbReference type="Pfam" id="PF07645">
    <property type="entry name" value="EGF_CA"/>
    <property type="match status" value="1"/>
</dbReference>
<feature type="compositionally biased region" description="Polar residues" evidence="4">
    <location>
        <begin position="1394"/>
        <end position="1406"/>
    </location>
</feature>
<dbReference type="KEGG" id="sre:PTSG_10215"/>
<protein>
    <recommendedName>
        <fullName evidence="9">USP domain-containing protein</fullName>
    </recommendedName>
</protein>
<dbReference type="EMBL" id="GL832989">
    <property type="protein sequence ID" value="EGD79933.1"/>
    <property type="molecule type" value="Genomic_DNA"/>
</dbReference>
<dbReference type="CDD" id="cd00054">
    <property type="entry name" value="EGF_CA"/>
    <property type="match status" value="1"/>
</dbReference>
<evidence type="ECO:0000256" key="4">
    <source>
        <dbReference type="SAM" id="MobiDB-lite"/>
    </source>
</evidence>
<dbReference type="STRING" id="946362.F2UQM8"/>
<dbReference type="InterPro" id="IPR000152">
    <property type="entry name" value="EGF-type_Asp/Asn_hydroxyl_site"/>
</dbReference>